<keyword evidence="2 3" id="KW-0186">Copper</keyword>
<dbReference type="OrthoDB" id="9790194at2"/>
<dbReference type="Proteomes" id="UP000092695">
    <property type="component" value="Chromosome"/>
</dbReference>
<keyword evidence="7" id="KW-1185">Reference proteome</keyword>
<evidence type="ECO:0000313" key="6">
    <source>
        <dbReference type="EMBL" id="ANO51722.1"/>
    </source>
</evidence>
<organism evidence="6 7">
    <name type="scientific">Woeseia oceani</name>
    <dbReference type="NCBI Taxonomy" id="1548547"/>
    <lineage>
        <taxon>Bacteria</taxon>
        <taxon>Pseudomonadati</taxon>
        <taxon>Pseudomonadota</taxon>
        <taxon>Gammaproteobacteria</taxon>
        <taxon>Woeseiales</taxon>
        <taxon>Woeseiaceae</taxon>
        <taxon>Woeseia</taxon>
    </lineage>
</organism>
<dbReference type="KEGG" id="woc:BA177_11405"/>
<dbReference type="RefSeq" id="WP_068616325.1">
    <property type="nucleotide sequence ID" value="NZ_CP016268.1"/>
</dbReference>
<dbReference type="CDD" id="cd02968">
    <property type="entry name" value="SCO"/>
    <property type="match status" value="1"/>
</dbReference>
<reference evidence="6 7" key="1">
    <citation type="submission" date="2016-06" db="EMBL/GenBank/DDBJ databases">
        <title>Complete genome sequence of a deep-branching marine Gamma Proteobacterium Woeseia oceani type strain XK5.</title>
        <authorList>
            <person name="Mu D."/>
            <person name="Du Z."/>
        </authorList>
    </citation>
    <scope>NUCLEOTIDE SEQUENCE [LARGE SCALE GENOMIC DNA]</scope>
    <source>
        <strain evidence="6 7">XK5</strain>
    </source>
</reference>
<dbReference type="SUPFAM" id="SSF52833">
    <property type="entry name" value="Thioredoxin-like"/>
    <property type="match status" value="1"/>
</dbReference>
<comment type="similarity">
    <text evidence="1">Belongs to the SCO1/2 family.</text>
</comment>
<protein>
    <recommendedName>
        <fullName evidence="5">Thioredoxin domain-containing protein</fullName>
    </recommendedName>
</protein>
<evidence type="ECO:0000256" key="4">
    <source>
        <dbReference type="PIRSR" id="PIRSR603782-2"/>
    </source>
</evidence>
<evidence type="ECO:0000256" key="3">
    <source>
        <dbReference type="PIRSR" id="PIRSR603782-1"/>
    </source>
</evidence>
<evidence type="ECO:0000313" key="7">
    <source>
        <dbReference type="Proteomes" id="UP000092695"/>
    </source>
</evidence>
<keyword evidence="3" id="KW-0479">Metal-binding</keyword>
<feature type="binding site" evidence="3">
    <location>
        <position position="80"/>
    </location>
    <ligand>
        <name>Cu cation</name>
        <dbReference type="ChEBI" id="CHEBI:23378"/>
    </ligand>
</feature>
<sequence>MQRLLFVIIGAAALSAGIYFQLQSSLPPERPEIGGYILDAPRSLPDFTLIDANGNDVTNDEFLGDWSFVYFGYTYCPDVCPLSLVELAKVKRTFEETLPSLSDRYYLVSVDPRRDTPERLNEYVTYFDPEFRGLSGDDDDLSRFALAAAVVYEVPAAPVDQDYLVGHTSSVTVIDPQGRIYAIFTQPHTAAQITADFPEILEYYNAQ</sequence>
<evidence type="ECO:0000259" key="5">
    <source>
        <dbReference type="PROSITE" id="PS51352"/>
    </source>
</evidence>
<feature type="domain" description="Thioredoxin" evidence="5">
    <location>
        <begin position="38"/>
        <end position="207"/>
    </location>
</feature>
<dbReference type="STRING" id="1548547.BA177_11405"/>
<dbReference type="AlphaFoldDB" id="A0A193LGT6"/>
<feature type="disulfide bond" description="Redox-active" evidence="4">
    <location>
        <begin position="76"/>
        <end position="80"/>
    </location>
</feature>
<dbReference type="GO" id="GO:0046872">
    <property type="term" value="F:metal ion binding"/>
    <property type="evidence" value="ECO:0007669"/>
    <property type="project" value="UniProtKB-KW"/>
</dbReference>
<accession>A0A193LGT6</accession>
<evidence type="ECO:0000256" key="1">
    <source>
        <dbReference type="ARBA" id="ARBA00010996"/>
    </source>
</evidence>
<keyword evidence="4" id="KW-1015">Disulfide bond</keyword>
<dbReference type="InterPro" id="IPR003782">
    <property type="entry name" value="SCO1/SenC"/>
</dbReference>
<feature type="binding site" evidence="3">
    <location>
        <position position="76"/>
    </location>
    <ligand>
        <name>Cu cation</name>
        <dbReference type="ChEBI" id="CHEBI:23378"/>
    </ligand>
</feature>
<feature type="binding site" evidence="3">
    <location>
        <position position="167"/>
    </location>
    <ligand>
        <name>Cu cation</name>
        <dbReference type="ChEBI" id="CHEBI:23378"/>
    </ligand>
</feature>
<dbReference type="PROSITE" id="PS51352">
    <property type="entry name" value="THIOREDOXIN_2"/>
    <property type="match status" value="1"/>
</dbReference>
<dbReference type="PANTHER" id="PTHR12151">
    <property type="entry name" value="ELECTRON TRANSPORT PROTIN SCO1/SENC FAMILY MEMBER"/>
    <property type="match status" value="1"/>
</dbReference>
<evidence type="ECO:0000256" key="2">
    <source>
        <dbReference type="ARBA" id="ARBA00023008"/>
    </source>
</evidence>
<dbReference type="Pfam" id="PF02630">
    <property type="entry name" value="SCO1-SenC"/>
    <property type="match status" value="1"/>
</dbReference>
<dbReference type="EMBL" id="CP016268">
    <property type="protein sequence ID" value="ANO51722.1"/>
    <property type="molecule type" value="Genomic_DNA"/>
</dbReference>
<name>A0A193LGT6_9GAMM</name>
<dbReference type="InterPro" id="IPR013766">
    <property type="entry name" value="Thioredoxin_domain"/>
</dbReference>
<dbReference type="PANTHER" id="PTHR12151:SF25">
    <property type="entry name" value="LINALOOL DEHYDRATASE_ISOMERASE DOMAIN-CONTAINING PROTEIN"/>
    <property type="match status" value="1"/>
</dbReference>
<dbReference type="Gene3D" id="3.40.30.10">
    <property type="entry name" value="Glutaredoxin"/>
    <property type="match status" value="1"/>
</dbReference>
<proteinExistence type="inferred from homology"/>
<gene>
    <name evidence="6" type="ORF">BA177_11405</name>
</gene>
<dbReference type="InterPro" id="IPR036249">
    <property type="entry name" value="Thioredoxin-like_sf"/>
</dbReference>